<proteinExistence type="predicted"/>
<reference evidence="1 2" key="1">
    <citation type="submission" date="2021-12" db="EMBL/GenBank/DDBJ databases">
        <title>Genome sequence of Kibdelosporangium philippinense ATCC 49844.</title>
        <authorList>
            <person name="Fedorov E.A."/>
            <person name="Omeragic M."/>
            <person name="Shalygina K.F."/>
            <person name="Maclea K.S."/>
        </authorList>
    </citation>
    <scope>NUCLEOTIDE SEQUENCE [LARGE SCALE GENOMIC DNA]</scope>
    <source>
        <strain evidence="1 2">ATCC 49844</strain>
    </source>
</reference>
<dbReference type="RefSeq" id="WP_233731994.1">
    <property type="nucleotide sequence ID" value="NZ_JAJVCN010000004.1"/>
</dbReference>
<accession>A0ABS8ZRG1</accession>
<sequence>MTRPRAYAWTPSAHGVPLACVRSVNDSSSAAAMSAESHRIAASINSGWAIPVRNRSPAATALRASANATG</sequence>
<gene>
    <name evidence="1" type="ORF">LWC34_47200</name>
</gene>
<dbReference type="EMBL" id="JAJVCN010000004">
    <property type="protein sequence ID" value="MCE7010343.1"/>
    <property type="molecule type" value="Genomic_DNA"/>
</dbReference>
<keyword evidence="2" id="KW-1185">Reference proteome</keyword>
<name>A0ABS8ZRG1_9PSEU</name>
<organism evidence="1 2">
    <name type="scientific">Kibdelosporangium philippinense</name>
    <dbReference type="NCBI Taxonomy" id="211113"/>
    <lineage>
        <taxon>Bacteria</taxon>
        <taxon>Bacillati</taxon>
        <taxon>Actinomycetota</taxon>
        <taxon>Actinomycetes</taxon>
        <taxon>Pseudonocardiales</taxon>
        <taxon>Pseudonocardiaceae</taxon>
        <taxon>Kibdelosporangium</taxon>
    </lineage>
</organism>
<protein>
    <submittedName>
        <fullName evidence="1">Uncharacterized protein</fullName>
    </submittedName>
</protein>
<evidence type="ECO:0000313" key="2">
    <source>
        <dbReference type="Proteomes" id="UP001521150"/>
    </source>
</evidence>
<comment type="caution">
    <text evidence="1">The sequence shown here is derived from an EMBL/GenBank/DDBJ whole genome shotgun (WGS) entry which is preliminary data.</text>
</comment>
<dbReference type="Proteomes" id="UP001521150">
    <property type="component" value="Unassembled WGS sequence"/>
</dbReference>
<evidence type="ECO:0000313" key="1">
    <source>
        <dbReference type="EMBL" id="MCE7010343.1"/>
    </source>
</evidence>